<dbReference type="InterPro" id="IPR001650">
    <property type="entry name" value="Helicase_C-like"/>
</dbReference>
<dbReference type="PANTHER" id="PTHR47959:SF1">
    <property type="entry name" value="ATP-DEPENDENT RNA HELICASE DBPA"/>
    <property type="match status" value="1"/>
</dbReference>
<dbReference type="Pfam" id="PF03880">
    <property type="entry name" value="DbpA"/>
    <property type="match status" value="1"/>
</dbReference>
<dbReference type="PROSITE" id="PS00039">
    <property type="entry name" value="DEAD_ATP_HELICASE"/>
    <property type="match status" value="1"/>
</dbReference>
<dbReference type="InterPro" id="IPR014001">
    <property type="entry name" value="Helicase_ATP-bd"/>
</dbReference>
<evidence type="ECO:0000256" key="1">
    <source>
        <dbReference type="ARBA" id="ARBA00022741"/>
    </source>
</evidence>
<dbReference type="Proteomes" id="UP000468901">
    <property type="component" value="Unassembled WGS sequence"/>
</dbReference>
<evidence type="ECO:0000259" key="8">
    <source>
        <dbReference type="PROSITE" id="PS51192"/>
    </source>
</evidence>
<keyword evidence="11" id="KW-1185">Reference proteome</keyword>
<evidence type="ECO:0000256" key="5">
    <source>
        <dbReference type="ARBA" id="ARBA00038437"/>
    </source>
</evidence>
<gene>
    <name evidence="10" type="ORF">F2P47_16315</name>
</gene>
<dbReference type="AlphaFoldDB" id="A0A6N6VFC5"/>
<evidence type="ECO:0000256" key="4">
    <source>
        <dbReference type="ARBA" id="ARBA00022840"/>
    </source>
</evidence>
<feature type="compositionally biased region" description="Basic and acidic residues" evidence="7">
    <location>
        <begin position="565"/>
        <end position="625"/>
    </location>
</feature>
<dbReference type="GO" id="GO:0005829">
    <property type="term" value="C:cytosol"/>
    <property type="evidence" value="ECO:0007669"/>
    <property type="project" value="TreeGrafter"/>
</dbReference>
<feature type="domain" description="Helicase C-terminal" evidence="9">
    <location>
        <begin position="233"/>
        <end position="378"/>
    </location>
</feature>
<dbReference type="EMBL" id="WESC01000019">
    <property type="protein sequence ID" value="KAB7738574.1"/>
    <property type="molecule type" value="Genomic_DNA"/>
</dbReference>
<dbReference type="SMART" id="SM00487">
    <property type="entry name" value="DEXDc"/>
    <property type="match status" value="1"/>
</dbReference>
<dbReference type="InterPro" id="IPR005580">
    <property type="entry name" value="DbpA/CsdA_RNA-bd_dom"/>
</dbReference>
<comment type="caution">
    <text evidence="10">The sequence shown here is derived from an EMBL/GenBank/DDBJ whole genome shotgun (WGS) entry which is preliminary data.</text>
</comment>
<feature type="compositionally biased region" description="Gly residues" evidence="7">
    <location>
        <begin position="667"/>
        <end position="688"/>
    </location>
</feature>
<feature type="compositionally biased region" description="Gly residues" evidence="7">
    <location>
        <begin position="644"/>
        <end position="656"/>
    </location>
</feature>
<keyword evidence="4 6" id="KW-0067">ATP-binding</keyword>
<dbReference type="Gene3D" id="3.40.50.300">
    <property type="entry name" value="P-loop containing nucleotide triphosphate hydrolases"/>
    <property type="match status" value="2"/>
</dbReference>
<dbReference type="InterPro" id="IPR044742">
    <property type="entry name" value="DEAD/DEAH_RhlB"/>
</dbReference>
<dbReference type="Gene3D" id="3.30.70.330">
    <property type="match status" value="1"/>
</dbReference>
<dbReference type="PROSITE" id="PS51194">
    <property type="entry name" value="HELICASE_CTER"/>
    <property type="match status" value="1"/>
</dbReference>
<evidence type="ECO:0000256" key="2">
    <source>
        <dbReference type="ARBA" id="ARBA00022801"/>
    </source>
</evidence>
<evidence type="ECO:0000259" key="9">
    <source>
        <dbReference type="PROSITE" id="PS51194"/>
    </source>
</evidence>
<dbReference type="GO" id="GO:0005524">
    <property type="term" value="F:ATP binding"/>
    <property type="evidence" value="ECO:0007669"/>
    <property type="project" value="UniProtKB-KW"/>
</dbReference>
<sequence length="699" mass="76523">MAFLPTNPPLARALAERDYNDPTPVQNAVLEPEAVGRDLLVSAQTGSGKTVAYGLAMGETLLGEAEFLGEAGDPLALIIAPTRELALQVQRELAWLYAYTKARVVSCVGGMDPRAEARQLAQGAHIVVGTPGRLRDHLERGRLKIAGLKAVVLDEADEMLDLGFREDLEFILEATPKERRTLLFSATLPKEIVTLAKTYQRDALRIQAAGGERGHADITYRAIRIAANEIGHTVVNVLRYAEAPTAIVFCNTREAVRHLQAILSERGFSVVSLSGELSQGERNHALQALRDGRARVCVATDVAARGIDLPNLGLVIHADLPHDAEVLQHRSGRTGRAGRKGVSVLLVPQSRRRKAEQLLNNARIRPEWVAPPSVDDIKTLDQERLLESDIFTYAADEDDLTMAKALLAARSAEEIAVALARIYRSQLPAPEEVLDAGPLRETGEERGPKSRRDRERGNEREPRAAAPRRKTGVSGLSNGVWFRLNVGRQKNADPRWLLPMICRQGGVTRREIGSIDIFDQETRFEVDGSVADQFEASIRNVPKGEARIERVRGDAPAPESTPHSEPAERPRREPRETREPRAKWEPREQEARPERRKPEREYADVAPERPRHEPKEWTPKPDHAGKPKPKSKHPVQKAHDGKPGGKAGGPKAGGKGKPAWAGKKPGKPGGKPNGKPGGKPAGKAGGGFDKPKRKGPKNA</sequence>
<dbReference type="Pfam" id="PF00271">
    <property type="entry name" value="Helicase_C"/>
    <property type="match status" value="1"/>
</dbReference>
<keyword evidence="1 6" id="KW-0547">Nucleotide-binding</keyword>
<dbReference type="SMART" id="SM00490">
    <property type="entry name" value="HELICc"/>
    <property type="match status" value="1"/>
</dbReference>
<evidence type="ECO:0000313" key="11">
    <source>
        <dbReference type="Proteomes" id="UP000468901"/>
    </source>
</evidence>
<name>A0A6N6VFC5_9HYPH</name>
<feature type="region of interest" description="Disordered" evidence="7">
    <location>
        <begin position="433"/>
        <end position="472"/>
    </location>
</feature>
<evidence type="ECO:0000313" key="10">
    <source>
        <dbReference type="EMBL" id="KAB7738574.1"/>
    </source>
</evidence>
<dbReference type="InterPro" id="IPR027417">
    <property type="entry name" value="P-loop_NTPase"/>
</dbReference>
<dbReference type="InterPro" id="IPR000629">
    <property type="entry name" value="RNA-helicase_DEAD-box_CS"/>
</dbReference>
<organism evidence="10 11">
    <name type="scientific">Parvibaculum sedimenti</name>
    <dbReference type="NCBI Taxonomy" id="2608632"/>
    <lineage>
        <taxon>Bacteria</taxon>
        <taxon>Pseudomonadati</taxon>
        <taxon>Pseudomonadota</taxon>
        <taxon>Alphaproteobacteria</taxon>
        <taxon>Hyphomicrobiales</taxon>
        <taxon>Parvibaculaceae</taxon>
        <taxon>Parvibaculum</taxon>
    </lineage>
</organism>
<dbReference type="GO" id="GO:0016787">
    <property type="term" value="F:hydrolase activity"/>
    <property type="evidence" value="ECO:0007669"/>
    <property type="project" value="UniProtKB-KW"/>
</dbReference>
<dbReference type="CDD" id="cd12252">
    <property type="entry name" value="RRM_DbpA"/>
    <property type="match status" value="1"/>
</dbReference>
<evidence type="ECO:0000256" key="3">
    <source>
        <dbReference type="ARBA" id="ARBA00022806"/>
    </source>
</evidence>
<dbReference type="SUPFAM" id="SSF52540">
    <property type="entry name" value="P-loop containing nucleoside triphosphate hydrolases"/>
    <property type="match status" value="1"/>
</dbReference>
<evidence type="ECO:0000256" key="6">
    <source>
        <dbReference type="RuleBase" id="RU000492"/>
    </source>
</evidence>
<keyword evidence="2 6" id="KW-0378">Hydrolase</keyword>
<proteinExistence type="inferred from homology"/>
<reference evidence="10 11" key="1">
    <citation type="submission" date="2019-09" db="EMBL/GenBank/DDBJ databases">
        <title>Parvibaculum sedimenti sp. nov., isolated from sediment.</title>
        <authorList>
            <person name="Wang Y."/>
        </authorList>
    </citation>
    <scope>NUCLEOTIDE SEQUENCE [LARGE SCALE GENOMIC DNA]</scope>
    <source>
        <strain evidence="10 11">HXT-9</strain>
    </source>
</reference>
<dbReference type="CDD" id="cd00268">
    <property type="entry name" value="DEADc"/>
    <property type="match status" value="1"/>
</dbReference>
<feature type="region of interest" description="Disordered" evidence="7">
    <location>
        <begin position="545"/>
        <end position="699"/>
    </location>
</feature>
<dbReference type="InterPro" id="IPR050079">
    <property type="entry name" value="DEAD_box_RNA_helicase"/>
</dbReference>
<dbReference type="GO" id="GO:0003724">
    <property type="term" value="F:RNA helicase activity"/>
    <property type="evidence" value="ECO:0007669"/>
    <property type="project" value="UniProtKB-ARBA"/>
</dbReference>
<keyword evidence="3 6" id="KW-0347">Helicase</keyword>
<accession>A0A6N6VFC5</accession>
<feature type="compositionally biased region" description="Basic and acidic residues" evidence="7">
    <location>
        <begin position="441"/>
        <end position="463"/>
    </location>
</feature>
<dbReference type="GO" id="GO:0003676">
    <property type="term" value="F:nucleic acid binding"/>
    <property type="evidence" value="ECO:0007669"/>
    <property type="project" value="InterPro"/>
</dbReference>
<dbReference type="PANTHER" id="PTHR47959">
    <property type="entry name" value="ATP-DEPENDENT RNA HELICASE RHLE-RELATED"/>
    <property type="match status" value="1"/>
</dbReference>
<feature type="domain" description="Helicase ATP-binding" evidence="8">
    <location>
        <begin position="30"/>
        <end position="206"/>
    </location>
</feature>
<feature type="compositionally biased region" description="Basic residues" evidence="7">
    <location>
        <begin position="626"/>
        <end position="636"/>
    </location>
</feature>
<evidence type="ECO:0000256" key="7">
    <source>
        <dbReference type="SAM" id="MobiDB-lite"/>
    </source>
</evidence>
<dbReference type="CDD" id="cd18787">
    <property type="entry name" value="SF2_C_DEAD"/>
    <property type="match status" value="1"/>
</dbReference>
<dbReference type="InterPro" id="IPR011545">
    <property type="entry name" value="DEAD/DEAH_box_helicase_dom"/>
</dbReference>
<comment type="similarity">
    <text evidence="5 6">Belongs to the DEAD box helicase family.</text>
</comment>
<protein>
    <submittedName>
        <fullName evidence="10">DEAD/DEAH box helicase</fullName>
    </submittedName>
</protein>
<dbReference type="InterPro" id="IPR012677">
    <property type="entry name" value="Nucleotide-bd_a/b_plait_sf"/>
</dbReference>
<dbReference type="Pfam" id="PF00270">
    <property type="entry name" value="DEAD"/>
    <property type="match status" value="1"/>
</dbReference>
<dbReference type="PROSITE" id="PS51192">
    <property type="entry name" value="HELICASE_ATP_BIND_1"/>
    <property type="match status" value="1"/>
</dbReference>
<dbReference type="RefSeq" id="WP_152217451.1">
    <property type="nucleotide sequence ID" value="NZ_WESC01000019.1"/>
</dbReference>